<dbReference type="OrthoDB" id="9771846at2"/>
<evidence type="ECO:0000313" key="2">
    <source>
        <dbReference type="EMBL" id="RCK57168.1"/>
    </source>
</evidence>
<dbReference type="EMBL" id="QORO01000005">
    <property type="protein sequence ID" value="RCK57168.1"/>
    <property type="molecule type" value="Genomic_DNA"/>
</dbReference>
<dbReference type="PANTHER" id="PTHR46401">
    <property type="entry name" value="GLYCOSYLTRANSFERASE WBBK-RELATED"/>
    <property type="match status" value="1"/>
</dbReference>
<dbReference type="Gene3D" id="3.40.50.2000">
    <property type="entry name" value="Glycogen Phosphorylase B"/>
    <property type="match status" value="1"/>
</dbReference>
<keyword evidence="1 2" id="KW-0808">Transferase</keyword>
<dbReference type="Pfam" id="PF13692">
    <property type="entry name" value="Glyco_trans_1_4"/>
    <property type="match status" value="1"/>
</dbReference>
<keyword evidence="3" id="KW-1185">Reference proteome</keyword>
<accession>A0A367XU72</accession>
<dbReference type="GO" id="GO:0016757">
    <property type="term" value="F:glycosyltransferase activity"/>
    <property type="evidence" value="ECO:0007669"/>
    <property type="project" value="InterPro"/>
</dbReference>
<dbReference type="AlphaFoldDB" id="A0A367XU72"/>
<protein>
    <submittedName>
        <fullName evidence="2">Glycosyltransferase</fullName>
    </submittedName>
</protein>
<dbReference type="SUPFAM" id="SSF53756">
    <property type="entry name" value="UDP-Glycosyltransferase/glycogen phosphorylase"/>
    <property type="match status" value="1"/>
</dbReference>
<dbReference type="PANTHER" id="PTHR46401:SF2">
    <property type="entry name" value="GLYCOSYLTRANSFERASE WBBK-RELATED"/>
    <property type="match status" value="1"/>
</dbReference>
<name>A0A367XU72_9MICO</name>
<comment type="caution">
    <text evidence="2">The sequence shown here is derived from an EMBL/GenBank/DDBJ whole genome shotgun (WGS) entry which is preliminary data.</text>
</comment>
<dbReference type="RefSeq" id="WP_114118606.1">
    <property type="nucleotide sequence ID" value="NZ_BMHU01000005.1"/>
</dbReference>
<proteinExistence type="predicted"/>
<dbReference type="GO" id="GO:0009103">
    <property type="term" value="P:lipopolysaccharide biosynthetic process"/>
    <property type="evidence" value="ECO:0007669"/>
    <property type="project" value="TreeGrafter"/>
</dbReference>
<reference evidence="2 3" key="1">
    <citation type="submission" date="2018-07" db="EMBL/GenBank/DDBJ databases">
        <title>Microbacterium endoborsara sp. nov., a novel actinobacterium isolated from Borszczowia aralocaspica.</title>
        <authorList>
            <person name="An D."/>
        </authorList>
    </citation>
    <scope>NUCLEOTIDE SEQUENCE [LARGE SCALE GENOMIC DNA]</scope>
    <source>
        <strain evidence="2 3">C1.15228</strain>
    </source>
</reference>
<evidence type="ECO:0000256" key="1">
    <source>
        <dbReference type="ARBA" id="ARBA00022679"/>
    </source>
</evidence>
<evidence type="ECO:0000313" key="3">
    <source>
        <dbReference type="Proteomes" id="UP000253508"/>
    </source>
</evidence>
<sequence length="358" mass="39188">MRSGSEVLVFPAYLNNAFLNLLQLSAAADGFRVTGAHTFDDLTAGAARLGRGDVLHMHWTTPIVQQAQSEKNARARVAKLSRVLGDLRARGAKLVWTIHNRLPHELTFRDLEIELTRLIAASADAIHIMAPHTPAAMADVVSLDPRKIRQIPHPSYEGVYDTSITRAEARESFEIADADTAVLFLGQIRPYKGVDALARAAADADARRGNDLVLMLAGAMKEMPRAEFRASLPPQLRTVSHLDFVDDADITRWFRAADVACFPYRAILNSGSVHLAATFHVPVILPRDPGLVEQFGSESWVAFFDPAHPEESIAELLATAPFAGVTPDDFEAFLAPIAPWDVAREYSALLRTLSSPVV</sequence>
<dbReference type="Proteomes" id="UP000253508">
    <property type="component" value="Unassembled WGS sequence"/>
</dbReference>
<gene>
    <name evidence="2" type="ORF">DTO57_12750</name>
</gene>
<organism evidence="2 3">
    <name type="scientific">Microbacterium sorbitolivorans</name>
    <dbReference type="NCBI Taxonomy" id="1867410"/>
    <lineage>
        <taxon>Bacteria</taxon>
        <taxon>Bacillati</taxon>
        <taxon>Actinomycetota</taxon>
        <taxon>Actinomycetes</taxon>
        <taxon>Micrococcales</taxon>
        <taxon>Microbacteriaceae</taxon>
        <taxon>Microbacterium</taxon>
    </lineage>
</organism>